<accession>A0A074X597</accession>
<evidence type="ECO:0000256" key="3">
    <source>
        <dbReference type="ARBA" id="ARBA00022490"/>
    </source>
</evidence>
<dbReference type="GO" id="GO:0031417">
    <property type="term" value="C:NatC complex"/>
    <property type="evidence" value="ECO:0007669"/>
    <property type="project" value="InterPro"/>
</dbReference>
<comment type="subcellular location">
    <subcellularLocation>
        <location evidence="1">Cytoplasm</location>
    </subcellularLocation>
</comment>
<keyword evidence="7" id="KW-1185">Reference proteome</keyword>
<name>A0A074X597_9PEZI</name>
<evidence type="ECO:0000259" key="4">
    <source>
        <dbReference type="Pfam" id="PF04112"/>
    </source>
</evidence>
<organism evidence="6 7">
    <name type="scientific">Aureobasidium namibiae CBS 147.97</name>
    <dbReference type="NCBI Taxonomy" id="1043004"/>
    <lineage>
        <taxon>Eukaryota</taxon>
        <taxon>Fungi</taxon>
        <taxon>Dikarya</taxon>
        <taxon>Ascomycota</taxon>
        <taxon>Pezizomycotina</taxon>
        <taxon>Dothideomycetes</taxon>
        <taxon>Dothideomycetidae</taxon>
        <taxon>Dothideales</taxon>
        <taxon>Saccotheciaceae</taxon>
        <taxon>Aureobasidium</taxon>
    </lineage>
</organism>
<protein>
    <submittedName>
        <fullName evidence="6">Mak10-domain-containing protein</fullName>
    </submittedName>
</protein>
<keyword evidence="3" id="KW-0963">Cytoplasm</keyword>
<dbReference type="Proteomes" id="UP000027730">
    <property type="component" value="Unassembled WGS sequence"/>
</dbReference>
<feature type="domain" description="NAA35-like N-terminal" evidence="4">
    <location>
        <begin position="57"/>
        <end position="220"/>
    </location>
</feature>
<reference evidence="6 7" key="1">
    <citation type="journal article" date="2014" name="BMC Genomics">
        <title>Genome sequencing of four Aureobasidium pullulans varieties: biotechnological potential, stress tolerance, and description of new species.</title>
        <authorList>
            <person name="Gostin Ar C."/>
            <person name="Ohm R.A."/>
            <person name="Kogej T."/>
            <person name="Sonjak S."/>
            <person name="Turk M."/>
            <person name="Zajc J."/>
            <person name="Zalar P."/>
            <person name="Grube M."/>
            <person name="Sun H."/>
            <person name="Han J."/>
            <person name="Sharma A."/>
            <person name="Chiniquy J."/>
            <person name="Ngan C.Y."/>
            <person name="Lipzen A."/>
            <person name="Barry K."/>
            <person name="Grigoriev I.V."/>
            <person name="Gunde-Cimerman N."/>
        </authorList>
    </citation>
    <scope>NUCLEOTIDE SEQUENCE [LARGE SCALE GENOMIC DNA]</scope>
    <source>
        <strain evidence="6 7">CBS 147.97</strain>
    </source>
</reference>
<dbReference type="HOGENOM" id="CLU_011757_0_0_1"/>
<comment type="similarity">
    <text evidence="2">Belongs to the MAK10 family.</text>
</comment>
<evidence type="ECO:0000313" key="6">
    <source>
        <dbReference type="EMBL" id="KEQ77242.1"/>
    </source>
</evidence>
<dbReference type="AlphaFoldDB" id="A0A074X597"/>
<sequence length="764" mass="85902">MQPDLTRLNLGTGAVQPAMSSIHNGGVTRSSQYVPRQMTVRDITKEFSDASAELQQGQLVKDDFFTLFEAVGALEIMDPKMDSGLLIPDKDAAVDNFDPLQNMLPEEMIGIMDQLLSFEMAWHQGYALSQTLFTSLHMYSLLTPYYRPLNAVLFGRKRTSPENPHPLISSVLRAFCLGIIKSCDAVIQEITSEHYYEEEDFVTQTFTQYMLNDVNNEEVITELHGALVILDAQKLSEDVKHALEQRLLLRVHLLEALEPLSHVEVVDKTDMWKAVLDSLEKVNDTGKLGKARPDLFSERVQRHLASNTPPTPMIKTSWEEAYPRFKRLAEDNIEAHRFASIEDPSPLNVTRFAWDFSNRNPQPSTYSRSVMQGLLFKGQKLLAQTPHLSLLLEDIRSLSMSGDPLLSPSNWEVELPTDHRFLSSRIIDEFMAKALDEYINIPRMILQNRCRMRRTFCQSVSVLDGLQAEAENADAELHSLFPAAAASPLETFYPLAAWAYFHKLRVMEWSLQLGFELDVYQDQEMAYLYRFLGFVAATRAEHLQHIDLYLHLRQRKYRKQGNAVMAEQVASSQASIAFLTANATCIAEFASALASLYALLYSLHLIKHLDDGEVYSTSALRHELRMKPYLPIGTPTLPSSEDMEASTLLSPDATFSAIITTISSRLAAAKTALSAWKSTDAATGNYRGCEKAFKQEVQGVLGSIVATGIVVSLLKKTVEECGFRAVRDVEGREEEVKKKVKVEVVGEKRYSGFWAVPKVVGVTN</sequence>
<evidence type="ECO:0000256" key="1">
    <source>
        <dbReference type="ARBA" id="ARBA00004496"/>
    </source>
</evidence>
<dbReference type="EMBL" id="KL584703">
    <property type="protein sequence ID" value="KEQ77242.1"/>
    <property type="molecule type" value="Genomic_DNA"/>
</dbReference>
<dbReference type="InterPro" id="IPR057982">
    <property type="entry name" value="TPR_NAA35"/>
</dbReference>
<dbReference type="RefSeq" id="XP_013431258.1">
    <property type="nucleotide sequence ID" value="XM_013575804.1"/>
</dbReference>
<proteinExistence type="inferred from homology"/>
<dbReference type="OrthoDB" id="269405at2759"/>
<evidence type="ECO:0000256" key="2">
    <source>
        <dbReference type="ARBA" id="ARBA00006289"/>
    </source>
</evidence>
<dbReference type="GeneID" id="25414716"/>
<dbReference type="InterPro" id="IPR057983">
    <property type="entry name" value="NAA35-like_N"/>
</dbReference>
<dbReference type="Pfam" id="PF25789">
    <property type="entry name" value="TPR_NAA35"/>
    <property type="match status" value="1"/>
</dbReference>
<dbReference type="PANTHER" id="PTHR21373">
    <property type="entry name" value="GLUCOSE REPRESSIBLE PROTEIN MAK10"/>
    <property type="match status" value="1"/>
</dbReference>
<gene>
    <name evidence="6" type="ORF">M436DRAFT_70124</name>
</gene>
<dbReference type="PANTHER" id="PTHR21373:SF0">
    <property type="entry name" value="N-ALPHA-ACETYLTRANSFERASE 35, NATC AUXILIARY SUBUNIT"/>
    <property type="match status" value="1"/>
</dbReference>
<evidence type="ECO:0000259" key="5">
    <source>
        <dbReference type="Pfam" id="PF25789"/>
    </source>
</evidence>
<evidence type="ECO:0000313" key="7">
    <source>
        <dbReference type="Proteomes" id="UP000027730"/>
    </source>
</evidence>
<dbReference type="STRING" id="1043004.A0A074X597"/>
<dbReference type="Pfam" id="PF04112">
    <property type="entry name" value="Mak10"/>
    <property type="match status" value="1"/>
</dbReference>
<feature type="domain" description="NAA35-like TPR repeats" evidence="5">
    <location>
        <begin position="342"/>
        <end position="714"/>
    </location>
</feature>
<dbReference type="InterPro" id="IPR007244">
    <property type="entry name" value="Naa35_N"/>
</dbReference>